<keyword evidence="1" id="KW-0812">Transmembrane</keyword>
<evidence type="ECO:0000259" key="2">
    <source>
        <dbReference type="Pfam" id="PF20151"/>
    </source>
</evidence>
<dbReference type="EMBL" id="GL945445">
    <property type="protein sequence ID" value="EGO18965.1"/>
    <property type="molecule type" value="Genomic_DNA"/>
</dbReference>
<feature type="transmembrane region" description="Helical" evidence="1">
    <location>
        <begin position="84"/>
        <end position="106"/>
    </location>
</feature>
<evidence type="ECO:0000256" key="1">
    <source>
        <dbReference type="SAM" id="Phobius"/>
    </source>
</evidence>
<name>F8PCL3_SERL9</name>
<proteinExistence type="predicted"/>
<dbReference type="GeneID" id="18813731"/>
<dbReference type="InterPro" id="IPR045340">
    <property type="entry name" value="DUF6533"/>
</dbReference>
<dbReference type="KEGG" id="sla:SERLADRAFT_418625"/>
<feature type="transmembrane region" description="Helical" evidence="1">
    <location>
        <begin position="6"/>
        <end position="28"/>
    </location>
</feature>
<evidence type="ECO:0000313" key="3">
    <source>
        <dbReference type="EMBL" id="EGO18965.1"/>
    </source>
</evidence>
<dbReference type="OrthoDB" id="3350812at2759"/>
<dbReference type="Proteomes" id="UP000008064">
    <property type="component" value="Unassembled WGS sequence"/>
</dbReference>
<feature type="transmembrane region" description="Helical" evidence="1">
    <location>
        <begin position="156"/>
        <end position="175"/>
    </location>
</feature>
<feature type="transmembrane region" description="Helical" evidence="1">
    <location>
        <begin position="49"/>
        <end position="72"/>
    </location>
</feature>
<feature type="transmembrane region" description="Helical" evidence="1">
    <location>
        <begin position="187"/>
        <end position="206"/>
    </location>
</feature>
<protein>
    <recommendedName>
        <fullName evidence="2">DUF6533 domain-containing protein</fullName>
    </recommendedName>
</protein>
<reference evidence="3" key="1">
    <citation type="submission" date="2011-04" db="EMBL/GenBank/DDBJ databases">
        <title>Evolution of plant cell wall degrading machinery underlies the functional diversity of forest fungi.</title>
        <authorList>
            <consortium name="US DOE Joint Genome Institute (JGI-PGF)"/>
            <person name="Eastwood D.C."/>
            <person name="Floudas D."/>
            <person name="Binder M."/>
            <person name="Majcherczyk A."/>
            <person name="Schneider P."/>
            <person name="Aerts A."/>
            <person name="Asiegbu F.O."/>
            <person name="Baker S.E."/>
            <person name="Barry K."/>
            <person name="Bendiksby M."/>
            <person name="Blumentritt M."/>
            <person name="Coutinho P.M."/>
            <person name="Cullen D."/>
            <person name="Cullen D."/>
            <person name="Gathman A."/>
            <person name="Goodell B."/>
            <person name="Henrissat B."/>
            <person name="Ihrmark K."/>
            <person name="Kauserud H."/>
            <person name="Kohler A."/>
            <person name="LaButti K."/>
            <person name="Lapidus A."/>
            <person name="Lavin J.L."/>
            <person name="Lee Y.-H."/>
            <person name="Lindquist E."/>
            <person name="Lilly W."/>
            <person name="Lucas S."/>
            <person name="Morin E."/>
            <person name="Murat C."/>
            <person name="Oguiza J.A."/>
            <person name="Park J."/>
            <person name="Pisabarro A.G."/>
            <person name="Riley R."/>
            <person name="Rosling A."/>
            <person name="Salamov A."/>
            <person name="Schmidt O."/>
            <person name="Schmutz J."/>
            <person name="Skrede I."/>
            <person name="Stenlid J."/>
            <person name="Wiebenga A."/>
            <person name="Xie X."/>
            <person name="Kues U."/>
            <person name="Hibbett D.S."/>
            <person name="Hoffmeister D."/>
            <person name="Hogberg N."/>
            <person name="Martin F."/>
            <person name="Grigoriev I.V."/>
            <person name="Watkinson S.C."/>
        </authorList>
    </citation>
    <scope>NUCLEOTIDE SEQUENCE</scope>
    <source>
        <strain evidence="3">S7.9</strain>
    </source>
</reference>
<sequence>MSMISTSFLAGLQVSLYFNVAGLALWVYDYCITLDVEMCWIWGGRWNATLILFTVARYLPFAGSILTVHSYPQTQLQTQLQSEIYVVASYVIHIFGIVAAEGLLVQRTYRFWNGSKRLLAWLLGFAAILIVLAIFVSAQEGSAMAVYPNPNSRKNAMVYGFLLLFEIVLLCLIICSSMTMAVYRKAMIYISCIISMTLVNIIVTIVAPIAYIYSLLTLQAVMHSVLASRLLFDFRQTEAEELQNAMHKPLMEDLHVYAISLVGRDSAGGASYVDLWNRGDKVV</sequence>
<dbReference type="RefSeq" id="XP_007324189.1">
    <property type="nucleotide sequence ID" value="XM_007324127.1"/>
</dbReference>
<dbReference type="Pfam" id="PF20151">
    <property type="entry name" value="DUF6533"/>
    <property type="match status" value="1"/>
</dbReference>
<keyword evidence="1" id="KW-0472">Membrane</keyword>
<dbReference type="HOGENOM" id="CLU_035509_11_1_1"/>
<feature type="transmembrane region" description="Helical" evidence="1">
    <location>
        <begin position="118"/>
        <end position="136"/>
    </location>
</feature>
<feature type="domain" description="DUF6533" evidence="2">
    <location>
        <begin position="17"/>
        <end position="61"/>
    </location>
</feature>
<gene>
    <name evidence="3" type="ORF">SERLADRAFT_418625</name>
</gene>
<organism>
    <name type="scientific">Serpula lacrymans var. lacrymans (strain S7.9)</name>
    <name type="common">Dry rot fungus</name>
    <dbReference type="NCBI Taxonomy" id="578457"/>
    <lineage>
        <taxon>Eukaryota</taxon>
        <taxon>Fungi</taxon>
        <taxon>Dikarya</taxon>
        <taxon>Basidiomycota</taxon>
        <taxon>Agaricomycotina</taxon>
        <taxon>Agaricomycetes</taxon>
        <taxon>Agaricomycetidae</taxon>
        <taxon>Boletales</taxon>
        <taxon>Coniophorineae</taxon>
        <taxon>Serpulaceae</taxon>
        <taxon>Serpula</taxon>
    </lineage>
</organism>
<dbReference type="AlphaFoldDB" id="F8PCL3"/>
<keyword evidence="1" id="KW-1133">Transmembrane helix</keyword>
<accession>F8PCL3</accession>